<keyword evidence="1" id="KW-0812">Transmembrane</keyword>
<dbReference type="RefSeq" id="WP_188368431.1">
    <property type="nucleotide sequence ID" value="NZ_BMDT01000013.1"/>
</dbReference>
<feature type="transmembrane region" description="Helical" evidence="1">
    <location>
        <begin position="107"/>
        <end position="124"/>
    </location>
</feature>
<reference evidence="3" key="1">
    <citation type="journal article" date="2014" name="Int. J. Syst. Evol. Microbiol.">
        <title>Complete genome sequence of Corynebacterium casei LMG S-19264T (=DSM 44701T), isolated from a smear-ripened cheese.</title>
        <authorList>
            <consortium name="US DOE Joint Genome Institute (JGI-PGF)"/>
            <person name="Walter F."/>
            <person name="Albersmeier A."/>
            <person name="Kalinowski J."/>
            <person name="Ruckert C."/>
        </authorList>
    </citation>
    <scope>NUCLEOTIDE SEQUENCE</scope>
    <source>
        <strain evidence="3">CCM 8433</strain>
    </source>
</reference>
<dbReference type="AlphaFoldDB" id="A0A917N5A3"/>
<keyword evidence="4" id="KW-1185">Reference proteome</keyword>
<dbReference type="Pfam" id="PF04892">
    <property type="entry name" value="VanZ"/>
    <property type="match status" value="1"/>
</dbReference>
<dbReference type="InterPro" id="IPR006976">
    <property type="entry name" value="VanZ-like"/>
</dbReference>
<organism evidence="3 4">
    <name type="scientific">Enterococcus alcedinis</name>
    <dbReference type="NCBI Taxonomy" id="1274384"/>
    <lineage>
        <taxon>Bacteria</taxon>
        <taxon>Bacillati</taxon>
        <taxon>Bacillota</taxon>
        <taxon>Bacilli</taxon>
        <taxon>Lactobacillales</taxon>
        <taxon>Enterococcaceae</taxon>
        <taxon>Enterococcus</taxon>
    </lineage>
</organism>
<dbReference type="NCBIfam" id="NF037970">
    <property type="entry name" value="vanZ_1"/>
    <property type="match status" value="1"/>
</dbReference>
<evidence type="ECO:0000313" key="4">
    <source>
        <dbReference type="Proteomes" id="UP000622610"/>
    </source>
</evidence>
<name>A0A917N5A3_9ENTE</name>
<evidence type="ECO:0000313" key="3">
    <source>
        <dbReference type="EMBL" id="GGI66603.1"/>
    </source>
</evidence>
<dbReference type="EMBL" id="BMDT01000013">
    <property type="protein sequence ID" value="GGI66603.1"/>
    <property type="molecule type" value="Genomic_DNA"/>
</dbReference>
<reference evidence="3" key="2">
    <citation type="submission" date="2020-09" db="EMBL/GenBank/DDBJ databases">
        <authorList>
            <person name="Sun Q."/>
            <person name="Sedlacek I."/>
        </authorList>
    </citation>
    <scope>NUCLEOTIDE SEQUENCE</scope>
    <source>
        <strain evidence="3">CCM 8433</strain>
    </source>
</reference>
<dbReference type="PIRSF" id="PIRSF019083">
    <property type="entry name" value="UCP019083_VanZ"/>
    <property type="match status" value="1"/>
</dbReference>
<keyword evidence="1" id="KW-0472">Membrane</keyword>
<feature type="domain" description="VanZ-like" evidence="2">
    <location>
        <begin position="14"/>
        <end position="159"/>
    </location>
</feature>
<gene>
    <name evidence="3" type="ORF">GCM10011482_22570</name>
</gene>
<comment type="caution">
    <text evidence="3">The sequence shown here is derived from an EMBL/GenBank/DDBJ whole genome shotgun (WGS) entry which is preliminary data.</text>
</comment>
<keyword evidence="1" id="KW-1133">Transmembrane helix</keyword>
<dbReference type="Proteomes" id="UP000622610">
    <property type="component" value="Unassembled WGS sequence"/>
</dbReference>
<sequence length="168" mass="18921">MIQKHRKNGNFYLFIGFLMMAILFYSSSQTYEQQSQIGFLSQLLKNEPFKELLSQISFSYAGSEVSIAKSGYFAFVEFFIRKGAHFGTYFILGSSFFLGLNPRIKQYALTAIFAWLSATGYAALDEFHQMLTGGRSPLFQDVALDAAGAFTGIVLCWLILGIKNKRII</sequence>
<feature type="transmembrane region" description="Helical" evidence="1">
    <location>
        <begin position="83"/>
        <end position="100"/>
    </location>
</feature>
<feature type="transmembrane region" description="Helical" evidence="1">
    <location>
        <begin position="144"/>
        <end position="162"/>
    </location>
</feature>
<evidence type="ECO:0000256" key="1">
    <source>
        <dbReference type="SAM" id="Phobius"/>
    </source>
</evidence>
<evidence type="ECO:0000259" key="2">
    <source>
        <dbReference type="Pfam" id="PF04892"/>
    </source>
</evidence>
<dbReference type="InterPro" id="IPR016747">
    <property type="entry name" value="Phosphotransbutyrylase"/>
</dbReference>
<feature type="transmembrane region" description="Helical" evidence="1">
    <location>
        <begin position="12"/>
        <end position="31"/>
    </location>
</feature>
<proteinExistence type="predicted"/>
<protein>
    <submittedName>
        <fullName evidence="3">Membrane protein</fullName>
    </submittedName>
</protein>
<accession>A0A917N5A3</accession>